<dbReference type="AlphaFoldDB" id="A0AAW0VD19"/>
<feature type="transmembrane region" description="Helical" evidence="5">
    <location>
        <begin position="122"/>
        <end position="143"/>
    </location>
</feature>
<dbReference type="InterPro" id="IPR004853">
    <property type="entry name" value="Sugar_P_trans_dom"/>
</dbReference>
<protein>
    <recommendedName>
        <fullName evidence="6">Sugar phosphate transporter domain-containing protein</fullName>
    </recommendedName>
</protein>
<dbReference type="InterPro" id="IPR050186">
    <property type="entry name" value="TPT_transporter"/>
</dbReference>
<dbReference type="GO" id="GO:0016020">
    <property type="term" value="C:membrane"/>
    <property type="evidence" value="ECO:0007669"/>
    <property type="project" value="UniProtKB-SubCell"/>
</dbReference>
<evidence type="ECO:0000256" key="2">
    <source>
        <dbReference type="ARBA" id="ARBA00022692"/>
    </source>
</evidence>
<keyword evidence="8" id="KW-1185">Reference proteome</keyword>
<comment type="subcellular location">
    <subcellularLocation>
        <location evidence="1">Membrane</location>
        <topology evidence="1">Multi-pass membrane protein</topology>
    </subcellularLocation>
</comment>
<feature type="transmembrane region" description="Helical" evidence="5">
    <location>
        <begin position="150"/>
        <end position="166"/>
    </location>
</feature>
<feature type="transmembrane region" description="Helical" evidence="5">
    <location>
        <begin position="186"/>
        <end position="209"/>
    </location>
</feature>
<feature type="transmembrane region" description="Helical" evidence="5">
    <location>
        <begin position="252"/>
        <end position="275"/>
    </location>
</feature>
<evidence type="ECO:0000256" key="5">
    <source>
        <dbReference type="SAM" id="Phobius"/>
    </source>
</evidence>
<comment type="caution">
    <text evidence="7">The sequence shown here is derived from an EMBL/GenBank/DDBJ whole genome shotgun (WGS) entry which is preliminary data.</text>
</comment>
<sequence>MAERRPSQPVDSSRGPTLLYIAGWYFFSMSISVYNKWMFGSGLDFKFPLFVTAFHQLCLFCLSASVLYFRPLLRPTVNGSLSGFWSSLAIAPERYARQILPCGITSAGDIGLSNLSFSYISLSLYTMLKTSSLIFVLIFGLIFRLERFNWRLIVIVVVMTGSVMMMTQKPDLDDNNEAADDDHNPIGIVLVMAASAISGLRWSFTQLLLKKNDHTKHPISTIFYISPAMIVILLVTAIFVERWSAFVSSPIWAIHGVLGVLGLMLVPGFLAFMMTLCEFKLLSVAQVLTLSIAGIFKELLTIMLGSLLFGDRLSLINCVGLVITFLDILWYNYYRYQETGAANINQSYTAVPSSSPDDISLESGSDAIELKQQ</sequence>
<dbReference type="Pfam" id="PF03151">
    <property type="entry name" value="TPT"/>
    <property type="match status" value="1"/>
</dbReference>
<evidence type="ECO:0000256" key="1">
    <source>
        <dbReference type="ARBA" id="ARBA00004141"/>
    </source>
</evidence>
<gene>
    <name evidence="7" type="ORF">B9J08_03221</name>
</gene>
<organism evidence="7 8">
    <name type="scientific">Candidozyma auris</name>
    <name type="common">Yeast</name>
    <name type="synonym">Candida auris</name>
    <dbReference type="NCBI Taxonomy" id="498019"/>
    <lineage>
        <taxon>Eukaryota</taxon>
        <taxon>Fungi</taxon>
        <taxon>Dikarya</taxon>
        <taxon>Ascomycota</taxon>
        <taxon>Saccharomycotina</taxon>
        <taxon>Pichiomycetes</taxon>
        <taxon>Metschnikowiaceae</taxon>
        <taxon>Candidozyma</taxon>
    </lineage>
</organism>
<reference evidence="7 8" key="2">
    <citation type="journal article" date="2018" name="Nat. Commun.">
        <title>Genomic insights into multidrug-resistance, mating and virulence in Candida auris and related emerging species.</title>
        <authorList>
            <person name="Munoz J.F."/>
            <person name="Gade L."/>
            <person name="Chow N.A."/>
            <person name="Loparev V.N."/>
            <person name="Juieng P."/>
            <person name="Berkow E.L."/>
            <person name="Farrer R.A."/>
            <person name="Litvintseva A.P."/>
            <person name="Cuomo C.A."/>
        </authorList>
    </citation>
    <scope>GENOME REANNOTATION</scope>
    <source>
        <strain evidence="7 8">B8441</strain>
    </source>
</reference>
<keyword evidence="2 5" id="KW-0812">Transmembrane</keyword>
<dbReference type="Proteomes" id="UP000230249">
    <property type="component" value="Unassembled WGS sequence"/>
</dbReference>
<dbReference type="PANTHER" id="PTHR11132">
    <property type="entry name" value="SOLUTE CARRIER FAMILY 35"/>
    <property type="match status" value="1"/>
</dbReference>
<evidence type="ECO:0000256" key="4">
    <source>
        <dbReference type="ARBA" id="ARBA00023136"/>
    </source>
</evidence>
<name>A0AAW0VD19_CANAR</name>
<evidence type="ECO:0000313" key="8">
    <source>
        <dbReference type="Proteomes" id="UP000230249"/>
    </source>
</evidence>
<dbReference type="EMBL" id="PEKT03000003">
    <property type="protein sequence ID" value="KAK8440123.1"/>
    <property type="molecule type" value="Genomic_DNA"/>
</dbReference>
<evidence type="ECO:0000259" key="6">
    <source>
        <dbReference type="Pfam" id="PF03151"/>
    </source>
</evidence>
<keyword evidence="4 5" id="KW-0472">Membrane</keyword>
<feature type="transmembrane region" description="Helical" evidence="5">
    <location>
        <begin position="17"/>
        <end position="35"/>
    </location>
</feature>
<proteinExistence type="predicted"/>
<feature type="transmembrane region" description="Helical" evidence="5">
    <location>
        <begin position="47"/>
        <end position="69"/>
    </location>
</feature>
<evidence type="ECO:0000313" key="7">
    <source>
        <dbReference type="EMBL" id="KAK8440123.1"/>
    </source>
</evidence>
<feature type="transmembrane region" description="Helical" evidence="5">
    <location>
        <begin position="221"/>
        <end position="240"/>
    </location>
</feature>
<accession>A0AAW0VD19</accession>
<feature type="transmembrane region" description="Helical" evidence="5">
    <location>
        <begin position="314"/>
        <end position="334"/>
    </location>
</feature>
<reference evidence="7 8" key="1">
    <citation type="journal article" date="2017" name="Clin. Infect. Dis.">
        <title>Simultaneous emergence of multidrug-resistant Candida auris on 3 continents confirmed by whole-genome sequencing and epidemiological analyses.</title>
        <authorList>
            <person name="Lockhart S.R."/>
            <person name="Etienne K.A."/>
            <person name="Vallabhaneni S."/>
            <person name="Farooqi J."/>
            <person name="Chowdhary A."/>
            <person name="Govender N.P."/>
            <person name="Colombo A.L."/>
            <person name="Calvo B."/>
            <person name="Cuomo C.A."/>
            <person name="Desjardins C.A."/>
            <person name="Berkow E.L."/>
            <person name="Castanheira M."/>
            <person name="Magobo R.E."/>
            <person name="Jabeen K."/>
            <person name="Asghar R.J."/>
            <person name="Meis J.F."/>
            <person name="Jackson B."/>
            <person name="Chiller T."/>
            <person name="Litvintseva A.P."/>
        </authorList>
    </citation>
    <scope>NUCLEOTIDE SEQUENCE [LARGE SCALE GENOMIC DNA]</scope>
    <source>
        <strain evidence="7 8">B8441</strain>
    </source>
</reference>
<feature type="transmembrane region" description="Helical" evidence="5">
    <location>
        <begin position="287"/>
        <end position="308"/>
    </location>
</feature>
<keyword evidence="3 5" id="KW-1133">Transmembrane helix</keyword>
<evidence type="ECO:0000256" key="3">
    <source>
        <dbReference type="ARBA" id="ARBA00022989"/>
    </source>
</evidence>
<feature type="domain" description="Sugar phosphate transporter" evidence="6">
    <location>
        <begin position="18"/>
        <end position="332"/>
    </location>
</feature>